<dbReference type="Proteomes" id="UP000095767">
    <property type="component" value="Unassembled WGS sequence"/>
</dbReference>
<dbReference type="InterPro" id="IPR017853">
    <property type="entry name" value="GH"/>
</dbReference>
<sequence>MSPTEDIRVSALGKGYSECFQPVSEFYGHRGKSADLVVNGVKMHANHFLITDFLKKQLPFRGFVILRVKFTMGLFENPHADTSLVGELGKQKHRDLGREAVRKPLVLLKNGKPGDRPVLPLPKKAHDMSLIHI</sequence>
<evidence type="ECO:0000313" key="1">
    <source>
        <dbReference type="EMBL" id="OEL14046.1"/>
    </source>
</evidence>
<dbReference type="STRING" id="888268.A0A1E5UMG0"/>
<dbReference type="GO" id="GO:0008422">
    <property type="term" value="F:beta-glucosidase activity"/>
    <property type="evidence" value="ECO:0007669"/>
    <property type="project" value="TreeGrafter"/>
</dbReference>
<keyword evidence="2" id="KW-1185">Reference proteome</keyword>
<dbReference type="PANTHER" id="PTHR30620:SF23">
    <property type="entry name" value="OS02G0131400 PROTEIN"/>
    <property type="match status" value="1"/>
</dbReference>
<dbReference type="InterPro" id="IPR051915">
    <property type="entry name" value="Cellulose_Degrad_GH3"/>
</dbReference>
<accession>A0A1E5UMG0</accession>
<reference evidence="1 2" key="1">
    <citation type="submission" date="2016-09" db="EMBL/GenBank/DDBJ databases">
        <title>The draft genome of Dichanthelium oligosanthes: A C3 panicoid grass species.</title>
        <authorList>
            <person name="Studer A.J."/>
            <person name="Schnable J.C."/>
            <person name="Brutnell T.P."/>
        </authorList>
    </citation>
    <scope>NUCLEOTIDE SEQUENCE [LARGE SCALE GENOMIC DNA]</scope>
    <source>
        <strain evidence="2">cv. Kellogg 1175</strain>
        <tissue evidence="1">Leaf</tissue>
    </source>
</reference>
<organism evidence="1 2">
    <name type="scientific">Dichanthelium oligosanthes</name>
    <dbReference type="NCBI Taxonomy" id="888268"/>
    <lineage>
        <taxon>Eukaryota</taxon>
        <taxon>Viridiplantae</taxon>
        <taxon>Streptophyta</taxon>
        <taxon>Embryophyta</taxon>
        <taxon>Tracheophyta</taxon>
        <taxon>Spermatophyta</taxon>
        <taxon>Magnoliopsida</taxon>
        <taxon>Liliopsida</taxon>
        <taxon>Poales</taxon>
        <taxon>Poaceae</taxon>
        <taxon>PACMAD clade</taxon>
        <taxon>Panicoideae</taxon>
        <taxon>Panicodae</taxon>
        <taxon>Paniceae</taxon>
        <taxon>Dichantheliinae</taxon>
        <taxon>Dichanthelium</taxon>
    </lineage>
</organism>
<evidence type="ECO:0000313" key="2">
    <source>
        <dbReference type="Proteomes" id="UP000095767"/>
    </source>
</evidence>
<comment type="caution">
    <text evidence="1">The sequence shown here is derived from an EMBL/GenBank/DDBJ whole genome shotgun (WGS) entry which is preliminary data.</text>
</comment>
<dbReference type="SUPFAM" id="SSF51445">
    <property type="entry name" value="(Trans)glycosidases"/>
    <property type="match status" value="1"/>
</dbReference>
<dbReference type="GO" id="GO:0009251">
    <property type="term" value="P:glucan catabolic process"/>
    <property type="evidence" value="ECO:0007669"/>
    <property type="project" value="TreeGrafter"/>
</dbReference>
<protein>
    <submittedName>
        <fullName evidence="1">Uncharacterized protein</fullName>
    </submittedName>
</protein>
<dbReference type="EMBL" id="LWDX02071299">
    <property type="protein sequence ID" value="OEL14046.1"/>
    <property type="molecule type" value="Genomic_DNA"/>
</dbReference>
<dbReference type="AlphaFoldDB" id="A0A1E5UMG0"/>
<proteinExistence type="predicted"/>
<dbReference type="PANTHER" id="PTHR30620">
    <property type="entry name" value="PERIPLASMIC BETA-GLUCOSIDASE-RELATED"/>
    <property type="match status" value="1"/>
</dbReference>
<gene>
    <name evidence="1" type="ORF">BAE44_0024935</name>
</gene>
<name>A0A1E5UMG0_9POAL</name>
<dbReference type="OrthoDB" id="416222at2759"/>